<name>A0A2U9ISM5_9CREN</name>
<dbReference type="Gene3D" id="3.90.320.10">
    <property type="match status" value="1"/>
</dbReference>
<evidence type="ECO:0000256" key="1">
    <source>
        <dbReference type="ARBA" id="ARBA00001936"/>
    </source>
</evidence>
<gene>
    <name evidence="2" type="ORF">DFR87_04210</name>
</gene>
<dbReference type="STRING" id="1293036.GCA_001315825_01221"/>
<evidence type="ECO:0000313" key="3">
    <source>
        <dbReference type="Proteomes" id="UP000247586"/>
    </source>
</evidence>
<comment type="cofactor">
    <cofactor evidence="1">
        <name>Mn(2+)</name>
        <dbReference type="ChEBI" id="CHEBI:29035"/>
    </cofactor>
</comment>
<dbReference type="InterPro" id="IPR011604">
    <property type="entry name" value="PDDEXK-like_dom_sf"/>
</dbReference>
<reference evidence="2 3" key="1">
    <citation type="submission" date="2018-05" db="EMBL/GenBank/DDBJ databases">
        <title>Complete Genome Sequences of Extremely Thermoacidophilic, Metal-Mobilizing Type-Strain Members of the Archaeal Family Sulfolobaceae: Acidianus brierleyi DSM-1651T, Acidianus sulfidivorans DSM-18786T, Metallosphaera hakonensis DSM-7519T, and Metallosphaera prunae DSM-10039T.</title>
        <authorList>
            <person name="Counts J.A."/>
            <person name="Kelly R.M."/>
        </authorList>
    </citation>
    <scope>NUCLEOTIDE SEQUENCE [LARGE SCALE GENOMIC DNA]</scope>
    <source>
        <strain evidence="2 3">HO1-1</strain>
    </source>
</reference>
<keyword evidence="3" id="KW-1185">Reference proteome</keyword>
<dbReference type="Proteomes" id="UP000247586">
    <property type="component" value="Chromosome"/>
</dbReference>
<protein>
    <recommendedName>
        <fullName evidence="4">PD-(D/E)XK endonuclease-like domain-containing protein</fullName>
    </recommendedName>
</protein>
<organism evidence="2 3">
    <name type="scientific">Metallosphaera hakonensis JCM 8857 = DSM 7519</name>
    <dbReference type="NCBI Taxonomy" id="1293036"/>
    <lineage>
        <taxon>Archaea</taxon>
        <taxon>Thermoproteota</taxon>
        <taxon>Thermoprotei</taxon>
        <taxon>Sulfolobales</taxon>
        <taxon>Sulfolobaceae</taxon>
        <taxon>Metallosphaera</taxon>
    </lineage>
</organism>
<dbReference type="KEGG" id="mhk:DFR87_04210"/>
<dbReference type="AlphaFoldDB" id="A0A2U9ISM5"/>
<sequence length="222" mass="26150">MVVREILYKHLVDDNYKEPYEGEYWPSQLWQCVRRQYYDRVSPIPSGVDTARFTVLGDVIHELVAELLKKENTVRVLSEVPIRIPHPTNHGIVISGRADDLIVVEFTKDRYLVEVKTTDGLRDKVEKGYLPRMDHKAQLNLYLKAYPKAKGIILYIDRSDFDMEEFQMDFDEQLYQKTLERAEMLHKAIEERKLPPAEAKQNKDMSWQCNYCIHKAKCDRDG</sequence>
<evidence type="ECO:0000313" key="2">
    <source>
        <dbReference type="EMBL" id="AWR99026.1"/>
    </source>
</evidence>
<proteinExistence type="predicted"/>
<reference evidence="3" key="2">
    <citation type="submission" date="2020-03" db="EMBL/GenBank/DDBJ databases">
        <title>Complete Genome Sequences of Extremely Thermoacidophilic, Metal-Mobilizing Type-Strain Members of the Archaeal Family Sulfolobaceae: Acidianus brierleyi DSM-1651T, Acidianus sulfidivorans DSM-18786T, Metallosphaera hakonensis DSM-7519T, and Metallosphaera prunae DSM-10039T.</title>
        <authorList>
            <person name="Counts J.A."/>
            <person name="Kelly R.M."/>
        </authorList>
    </citation>
    <scope>NUCLEOTIDE SEQUENCE [LARGE SCALE GENOMIC DNA]</scope>
    <source>
        <strain evidence="3">HO1-1</strain>
    </source>
</reference>
<dbReference type="RefSeq" id="WP_054836495.1">
    <property type="nucleotide sequence ID" value="NZ_BBBA01000005.1"/>
</dbReference>
<dbReference type="EMBL" id="CP029287">
    <property type="protein sequence ID" value="AWR99026.1"/>
    <property type="molecule type" value="Genomic_DNA"/>
</dbReference>
<evidence type="ECO:0008006" key="4">
    <source>
        <dbReference type="Google" id="ProtNLM"/>
    </source>
</evidence>
<dbReference type="GeneID" id="36834518"/>
<reference evidence="3" key="3">
    <citation type="submission" date="2020-03" db="EMBL/GenBank/DDBJ databases">
        <title>Sequencing and Assembly of Multiple Reported Metal-Biooxidizing Members of the Extremely Thermoacidophilic Archaeal Family Sulfolobaceae.</title>
        <authorList>
            <person name="Counts J.A."/>
            <person name="Kelly R.M."/>
        </authorList>
    </citation>
    <scope>NUCLEOTIDE SEQUENCE [LARGE SCALE GENOMIC DNA]</scope>
    <source>
        <strain evidence="3">HO1-1</strain>
    </source>
</reference>
<accession>A0A2U9ISM5</accession>
<dbReference type="OrthoDB" id="10444at2157"/>